<organism evidence="6 7">
    <name type="scientific">Acidithrix ferrooxidans</name>
    <dbReference type="NCBI Taxonomy" id="1280514"/>
    <lineage>
        <taxon>Bacteria</taxon>
        <taxon>Bacillati</taxon>
        <taxon>Actinomycetota</taxon>
        <taxon>Acidimicrobiia</taxon>
        <taxon>Acidimicrobiales</taxon>
        <taxon>Acidimicrobiaceae</taxon>
        <taxon>Acidithrix</taxon>
    </lineage>
</organism>
<evidence type="ECO:0000256" key="2">
    <source>
        <dbReference type="ARBA" id="ARBA00022448"/>
    </source>
</evidence>
<dbReference type="Proteomes" id="UP000032360">
    <property type="component" value="Unassembled WGS sequence"/>
</dbReference>
<dbReference type="PANTHER" id="PTHR42953:SF1">
    <property type="entry name" value="METAL-BINDING PROTEIN HI_0362-RELATED"/>
    <property type="match status" value="1"/>
</dbReference>
<dbReference type="RefSeq" id="WP_082058412.1">
    <property type="nucleotide sequence ID" value="NZ_JXYS01000011.1"/>
</dbReference>
<dbReference type="STRING" id="1280514.AXFE_04820"/>
<dbReference type="EMBL" id="JXYS01000011">
    <property type="protein sequence ID" value="KJF18644.1"/>
    <property type="molecule type" value="Genomic_DNA"/>
</dbReference>
<evidence type="ECO:0000313" key="7">
    <source>
        <dbReference type="Proteomes" id="UP000032360"/>
    </source>
</evidence>
<dbReference type="AlphaFoldDB" id="A0A0D8HLB9"/>
<dbReference type="GO" id="GO:0046872">
    <property type="term" value="F:metal ion binding"/>
    <property type="evidence" value="ECO:0007669"/>
    <property type="project" value="UniProtKB-KW"/>
</dbReference>
<evidence type="ECO:0000256" key="1">
    <source>
        <dbReference type="ARBA" id="ARBA00004196"/>
    </source>
</evidence>
<accession>A0A0D8HLB9</accession>
<keyword evidence="7" id="KW-1185">Reference proteome</keyword>
<keyword evidence="2" id="KW-0813">Transport</keyword>
<protein>
    <submittedName>
        <fullName evidence="6">High-affinity zinc uptake system binding-protein ZnuA</fullName>
    </submittedName>
</protein>
<dbReference type="PANTHER" id="PTHR42953">
    <property type="entry name" value="HIGH-AFFINITY ZINC UPTAKE SYSTEM PROTEIN ZNUA-RELATED"/>
    <property type="match status" value="1"/>
</dbReference>
<sequence>MVKTFRLQLIRAIVIMLAVLMVASCGTTSTSALTQSKGNYITAVAAEDTWGSLLSQLGGRYLHVLSVITDPNADPHAYEVSNSVARAFSSASIVVINGAGYDDWAAKVLGATPSKTRQELNVAAVLKQGVGANPHFWYGPTYVRRIVAVMEGDLIKAMPTHRAYFEANFRLVSKRLDVLYQSLANLSRRYHSMAVASTEDIFVYFARASGLNLISPLSFMAAIANGNDPPISSVVTFEEQLRSHSARLLIYNTQTITPLTSSIRAMAIRKGIGVVGISEIIEPVGATFEAWMGSQIDRISSALGRSITTKNQGQKG</sequence>
<evidence type="ECO:0000256" key="3">
    <source>
        <dbReference type="ARBA" id="ARBA00022723"/>
    </source>
</evidence>
<dbReference type="GO" id="GO:0030001">
    <property type="term" value="P:metal ion transport"/>
    <property type="evidence" value="ECO:0007669"/>
    <property type="project" value="InterPro"/>
</dbReference>
<comment type="caution">
    <text evidence="6">The sequence shown here is derived from an EMBL/GenBank/DDBJ whole genome shotgun (WGS) entry which is preliminary data.</text>
</comment>
<dbReference type="PROSITE" id="PS51257">
    <property type="entry name" value="PROKAR_LIPOPROTEIN"/>
    <property type="match status" value="1"/>
</dbReference>
<dbReference type="InterPro" id="IPR050492">
    <property type="entry name" value="Bact_metal-bind_prot9"/>
</dbReference>
<dbReference type="Gene3D" id="3.40.50.1980">
    <property type="entry name" value="Nitrogenase molybdenum iron protein domain"/>
    <property type="match status" value="2"/>
</dbReference>
<dbReference type="InterPro" id="IPR006127">
    <property type="entry name" value="ZnuA-like"/>
</dbReference>
<dbReference type="GO" id="GO:0030313">
    <property type="term" value="C:cell envelope"/>
    <property type="evidence" value="ECO:0007669"/>
    <property type="project" value="UniProtKB-SubCell"/>
</dbReference>
<evidence type="ECO:0000256" key="5">
    <source>
        <dbReference type="SAM" id="SignalP"/>
    </source>
</evidence>
<feature type="signal peptide" evidence="5">
    <location>
        <begin position="1"/>
        <end position="32"/>
    </location>
</feature>
<feature type="chain" id="PRO_5002329826" evidence="5">
    <location>
        <begin position="33"/>
        <end position="316"/>
    </location>
</feature>
<dbReference type="OrthoDB" id="9810636at2"/>
<comment type="subcellular location">
    <subcellularLocation>
        <location evidence="1">Cell envelope</location>
    </subcellularLocation>
</comment>
<proteinExistence type="predicted"/>
<dbReference type="SUPFAM" id="SSF53807">
    <property type="entry name" value="Helical backbone' metal receptor"/>
    <property type="match status" value="1"/>
</dbReference>
<dbReference type="Pfam" id="PF01297">
    <property type="entry name" value="ZnuA"/>
    <property type="match status" value="1"/>
</dbReference>
<keyword evidence="3" id="KW-0479">Metal-binding</keyword>
<keyword evidence="4 5" id="KW-0732">Signal</keyword>
<name>A0A0D8HLB9_9ACTN</name>
<evidence type="ECO:0000313" key="6">
    <source>
        <dbReference type="EMBL" id="KJF18644.1"/>
    </source>
</evidence>
<evidence type="ECO:0000256" key="4">
    <source>
        <dbReference type="ARBA" id="ARBA00022729"/>
    </source>
</evidence>
<gene>
    <name evidence="6" type="primary">znuA</name>
    <name evidence="6" type="ORF">AXFE_04820</name>
</gene>
<reference evidence="6 7" key="1">
    <citation type="submission" date="2015-01" db="EMBL/GenBank/DDBJ databases">
        <title>Draft genome of the acidophilic iron oxidizer Acidithrix ferrooxidans strain Py-F3.</title>
        <authorList>
            <person name="Poehlein A."/>
            <person name="Eisen S."/>
            <person name="Schloemann M."/>
            <person name="Johnson B.D."/>
            <person name="Daniel R."/>
            <person name="Muehling M."/>
        </authorList>
    </citation>
    <scope>NUCLEOTIDE SEQUENCE [LARGE SCALE GENOMIC DNA]</scope>
    <source>
        <strain evidence="6 7">Py-F3</strain>
    </source>
</reference>